<dbReference type="Pfam" id="PF13472">
    <property type="entry name" value="Lipase_GDSL_2"/>
    <property type="match status" value="1"/>
</dbReference>
<name>A0A6N8HYG1_9FIRM</name>
<organism evidence="4 6">
    <name type="scientific">Caproicibacter fermentans</name>
    <dbReference type="NCBI Taxonomy" id="2576756"/>
    <lineage>
        <taxon>Bacteria</taxon>
        <taxon>Bacillati</taxon>
        <taxon>Bacillota</taxon>
        <taxon>Clostridia</taxon>
        <taxon>Eubacteriales</taxon>
        <taxon>Acutalibacteraceae</taxon>
        <taxon>Caproicibacter</taxon>
    </lineage>
</organism>
<feature type="compositionally biased region" description="Low complexity" evidence="1">
    <location>
        <begin position="56"/>
        <end position="69"/>
    </location>
</feature>
<dbReference type="Proteomes" id="UP000469440">
    <property type="component" value="Unassembled WGS sequence"/>
</dbReference>
<evidence type="ECO:0000256" key="2">
    <source>
        <dbReference type="SAM" id="SignalP"/>
    </source>
</evidence>
<evidence type="ECO:0000313" key="7">
    <source>
        <dbReference type="Proteomes" id="UP000515909"/>
    </source>
</evidence>
<dbReference type="RefSeq" id="WP_156990163.1">
    <property type="nucleotide sequence ID" value="NZ_CP060286.1"/>
</dbReference>
<evidence type="ECO:0000313" key="4">
    <source>
        <dbReference type="EMBL" id="MVB10635.1"/>
    </source>
</evidence>
<dbReference type="InterPro" id="IPR036514">
    <property type="entry name" value="SGNH_hydro_sf"/>
</dbReference>
<feature type="region of interest" description="Disordered" evidence="1">
    <location>
        <begin position="40"/>
        <end position="69"/>
    </location>
</feature>
<dbReference type="OrthoDB" id="1650541at2"/>
<accession>A0A6N8HYG1</accession>
<dbReference type="EMBL" id="VWXL01000046">
    <property type="protein sequence ID" value="MVB10635.1"/>
    <property type="molecule type" value="Genomic_DNA"/>
</dbReference>
<dbReference type="SUPFAM" id="SSF52266">
    <property type="entry name" value="SGNH hydrolase"/>
    <property type="match status" value="1"/>
</dbReference>
<dbReference type="Gene3D" id="3.40.50.1110">
    <property type="entry name" value="SGNH hydrolase"/>
    <property type="match status" value="1"/>
</dbReference>
<sequence>MKLRHLAVSVLIGAVLLSGCGSKQTMAPVVSASPSSTAVHQESSGLVSSESAPSLTGTNSAEGSSSGSSAVLSRTASSVTYIPPVLKSVAESAEASPSFLDHAVFVGDSVTLKLKNYVLKKRKSDPGFFGTAAFLTAGSMGSGNALQPLGKDSIHPYYNGEKALLEDSAAKMGADKVYLMLGINDVAPYGVEGAAENLETLTKRFCDKIPGVKIYIQSATPMLADKQKKTLNNPNLERYNKLVSEICEKDGWYFLDVASGMRDDTGSLKRNYCSDPDDLGLHFTDAACDVWIHYILTHTGG</sequence>
<protein>
    <submittedName>
        <fullName evidence="4">GDSL-like Lipase/Acylhydrolase family protein</fullName>
    </submittedName>
</protein>
<evidence type="ECO:0000256" key="1">
    <source>
        <dbReference type="SAM" id="MobiDB-lite"/>
    </source>
</evidence>
<proteinExistence type="predicted"/>
<evidence type="ECO:0000313" key="5">
    <source>
        <dbReference type="EMBL" id="QNK41659.1"/>
    </source>
</evidence>
<keyword evidence="2" id="KW-0732">Signal</keyword>
<reference evidence="5 7" key="2">
    <citation type="submission" date="2020-08" db="EMBL/GenBank/DDBJ databases">
        <title>The isolate Caproiciproducens sp. 7D4C2 produces n-caproate at mildly acidic conditions from hexoses: genome and rBOX comparison with related strains and chain-elongating bacteria.</title>
        <authorList>
            <person name="Esquivel-Elizondo S."/>
            <person name="Bagci C."/>
            <person name="Temovska M."/>
            <person name="Jeon B.S."/>
            <person name="Bessarab I."/>
            <person name="Williams R.B.H."/>
            <person name="Huson D.H."/>
            <person name="Angenent L.T."/>
        </authorList>
    </citation>
    <scope>NUCLEOTIDE SEQUENCE [LARGE SCALE GENOMIC DNA]</scope>
    <source>
        <strain evidence="5 7">7D4C2</strain>
    </source>
</reference>
<feature type="compositionally biased region" description="Polar residues" evidence="1">
    <location>
        <begin position="40"/>
        <end position="55"/>
    </location>
</feature>
<dbReference type="EMBL" id="CP060286">
    <property type="protein sequence ID" value="QNK41659.1"/>
    <property type="molecule type" value="Genomic_DNA"/>
</dbReference>
<keyword evidence="4" id="KW-0378">Hydrolase</keyword>
<dbReference type="AlphaFoldDB" id="A0A6N8HYG1"/>
<dbReference type="KEGG" id="cfem:HCR03_05235"/>
<accession>A0A7G8TDG8</accession>
<keyword evidence="6" id="KW-1185">Reference proteome</keyword>
<dbReference type="InterPro" id="IPR013830">
    <property type="entry name" value="SGNH_hydro"/>
</dbReference>
<reference evidence="4 6" key="1">
    <citation type="submission" date="2019-09" db="EMBL/GenBank/DDBJ databases">
        <title>Genome sequence of Clostridium sp. EA1.</title>
        <authorList>
            <person name="Poehlein A."/>
            <person name="Bengelsdorf F.R."/>
            <person name="Daniel R."/>
        </authorList>
    </citation>
    <scope>NUCLEOTIDE SEQUENCE [LARGE SCALE GENOMIC DNA]</scope>
    <source>
        <strain evidence="4 6">EA1</strain>
    </source>
</reference>
<dbReference type="GO" id="GO:0016787">
    <property type="term" value="F:hydrolase activity"/>
    <property type="evidence" value="ECO:0007669"/>
    <property type="project" value="UniProtKB-KW"/>
</dbReference>
<gene>
    <name evidence="4" type="ORF">CAFE_13310</name>
    <name evidence="5" type="ORF">HCR03_05235</name>
</gene>
<feature type="signal peptide" evidence="2">
    <location>
        <begin position="1"/>
        <end position="27"/>
    </location>
</feature>
<dbReference type="PROSITE" id="PS51257">
    <property type="entry name" value="PROKAR_LIPOPROTEIN"/>
    <property type="match status" value="1"/>
</dbReference>
<evidence type="ECO:0000259" key="3">
    <source>
        <dbReference type="Pfam" id="PF13472"/>
    </source>
</evidence>
<dbReference type="Proteomes" id="UP000515909">
    <property type="component" value="Chromosome"/>
</dbReference>
<feature type="chain" id="PRO_5038312496" evidence="2">
    <location>
        <begin position="28"/>
        <end position="301"/>
    </location>
</feature>
<evidence type="ECO:0000313" key="6">
    <source>
        <dbReference type="Proteomes" id="UP000469440"/>
    </source>
</evidence>
<feature type="domain" description="SGNH hydrolase-type esterase" evidence="3">
    <location>
        <begin position="168"/>
        <end position="286"/>
    </location>
</feature>